<keyword evidence="1" id="KW-0472">Membrane</keyword>
<accession>A0ABR9TFD2</accession>
<gene>
    <name evidence="2" type="ORF">C4F50_03710</name>
</gene>
<sequence>MFYVCQAERPVASGEALQSNSIIKKIITLCLKNRTFVEQFENSKRRIKQIILIVSYLAQCVFYLLLFITLTIIFEL</sequence>
<name>A0ABR9TFD2_9FLAO</name>
<keyword evidence="1" id="KW-1133">Transmembrane helix</keyword>
<organism evidence="2 3">
    <name type="scientific">Flavobacterium hungaricum</name>
    <dbReference type="NCBI Taxonomy" id="2082725"/>
    <lineage>
        <taxon>Bacteria</taxon>
        <taxon>Pseudomonadati</taxon>
        <taxon>Bacteroidota</taxon>
        <taxon>Flavobacteriia</taxon>
        <taxon>Flavobacteriales</taxon>
        <taxon>Flavobacteriaceae</taxon>
        <taxon>Flavobacterium</taxon>
    </lineage>
</organism>
<keyword evidence="1" id="KW-0812">Transmembrane</keyword>
<comment type="caution">
    <text evidence="2">The sequence shown here is derived from an EMBL/GenBank/DDBJ whole genome shotgun (WGS) entry which is preliminary data.</text>
</comment>
<reference evidence="2 3" key="1">
    <citation type="submission" date="2018-07" db="EMBL/GenBank/DDBJ databases">
        <title>Genome assembly of strain KB82.</title>
        <authorList>
            <person name="Kukolya J."/>
            <person name="Horvath B."/>
            <person name="Nagy I."/>
            <person name="Toth A."/>
        </authorList>
    </citation>
    <scope>NUCLEOTIDE SEQUENCE [LARGE SCALE GENOMIC DNA]</scope>
    <source>
        <strain evidence="2 3">Kb82</strain>
    </source>
</reference>
<protein>
    <submittedName>
        <fullName evidence="2">Uncharacterized protein</fullName>
    </submittedName>
</protein>
<feature type="transmembrane region" description="Helical" evidence="1">
    <location>
        <begin position="50"/>
        <end position="74"/>
    </location>
</feature>
<evidence type="ECO:0000313" key="2">
    <source>
        <dbReference type="EMBL" id="MBE8724043.1"/>
    </source>
</evidence>
<proteinExistence type="predicted"/>
<keyword evidence="3" id="KW-1185">Reference proteome</keyword>
<evidence type="ECO:0000313" key="3">
    <source>
        <dbReference type="Proteomes" id="UP000640614"/>
    </source>
</evidence>
<dbReference type="Proteomes" id="UP000640614">
    <property type="component" value="Unassembled WGS sequence"/>
</dbReference>
<dbReference type="EMBL" id="PRDM01000001">
    <property type="protein sequence ID" value="MBE8724043.1"/>
    <property type="molecule type" value="Genomic_DNA"/>
</dbReference>
<evidence type="ECO:0000256" key="1">
    <source>
        <dbReference type="SAM" id="Phobius"/>
    </source>
</evidence>